<evidence type="ECO:0000256" key="3">
    <source>
        <dbReference type="ARBA" id="ARBA00012438"/>
    </source>
</evidence>
<evidence type="ECO:0000256" key="5">
    <source>
        <dbReference type="ARBA" id="ARBA00022679"/>
    </source>
</evidence>
<evidence type="ECO:0000256" key="6">
    <source>
        <dbReference type="ARBA" id="ARBA00022741"/>
    </source>
</evidence>
<dbReference type="PROSITE" id="PS50113">
    <property type="entry name" value="PAC"/>
    <property type="match status" value="1"/>
</dbReference>
<dbReference type="PROSITE" id="PS50110">
    <property type="entry name" value="RESPONSE_REGULATORY"/>
    <property type="match status" value="1"/>
</dbReference>
<sequence length="1390" mass="149987" precursor="true">MGVEEAGAASLTSSASALFGADPEVGRHLAMVDWASTALGDPTAWPQSLRTAVNILLSSRFPMWMAWGPELTFFCNAAYRRDTLGRKYPWALGRPASEVWAEIWPDIGPRIESVLSTGRATWDSALLLFLERSGYSEETYHTFSYSPLRDDGGQVVGMLCVVSEDTERVIAERRMTTLRDLGSDPSVVRTERQMLDFAAEQLGRNRHDLPFTLTYLFGDDGDAVLAASSGITPGHAAAPETLSADGMSVWPVRQPAEGETVLLEIDGESLALPRGVWPDPPTQALVVPLLQQGADPVGFLVAALNSHRRLDAPYRGFIELVAGHIAAGIGSARSYGAQQRRAEELAELDLAKTTFFSNISHEFRTPLTLILGPLAEMLRTSELDVRVREELELAHRNGLRLAKLVNTLLDFSRIQAGRMRAQFEPVDLAAVTAELASVFRSAIERAGLEFTVDCPPLAEPVFVDRDMWEKVVLNLLSNALKFTREGAVTVRVTADDGVAVVTVADTGVGIPEAEMPRLFERFHRVETVDARSTEGSGIGLALVKELIGLHGGTIGAQSEEGRGTTFTIQMPFGAAHLPADEVVPHGRVSGVSANADPYLQEALRWLPASDPESDSRDPIAAPVPATGGSGTGTAVPARILIADDNADMRAYLTGLLRGAGYEVTAVSDGRQALESIRAELPDLVVSDVMMPGLDGLELVAALRAESRTAALPVLLLSARAGQESSIEGLHAGADDYLVKPFAAAELLARVHANVALARLRNHHSRWRTALIDSLQEAFFVCDEDGAVVEINAAFSQILGYGPEGLPYQPVQPWWPDPDTDPEGYRQTSQAFGGVMGQSRGEFTFPVVHRDGHRLWVNANFNPARDPDTGRRVAVGTFRDVTAEHYIVQREMALAALNAQLAEADTLDGALRAAVAELHRLWQARRVLAVTFPGADGDVTPDVICAGEAVQWSDLPAGQRDTITALRTADLLTADTEEYGTAGITLQHPRGVLVLWIELLEQRPFTPEDRTLLTVLAGRLGQGLQRVHRLDQQRETALTLQHAILGPARLPGGFAVRYHPATRPLQVGGDWYDVVDLDGDCIALVVGDCVGHDLEAATVMGQLRSACRALLLDQPSPGAALAGLDRFAARLPGARCTTVWCAVLSPETGELVYSSAGHPPPILVGPDDGHRVLDDARGFALALRPDQERPEARVTLSARTTLLLYTDGLVERRRASLETGIGRAADLVADGRSDALDAVADQLMSRLAPDGGYQDDVALLLYRQPAPLDLVFPARNEYLASSRTALRRWLTKAGVGPDQAMNVLIAAGEAVANAIEHGHRDRPDGRVTLRATAMVDRLQVSILDTGSWKTPRTEVDTRRGRGVALMEGLMDDVTIRPGDDGTTVHLEAGIL</sequence>
<dbReference type="Pfam" id="PF00512">
    <property type="entry name" value="HisKA"/>
    <property type="match status" value="1"/>
</dbReference>
<dbReference type="SMART" id="SM00388">
    <property type="entry name" value="HisKA"/>
    <property type="match status" value="1"/>
</dbReference>
<dbReference type="SUPFAM" id="SSF55781">
    <property type="entry name" value="GAF domain-like"/>
    <property type="match status" value="2"/>
</dbReference>
<feature type="domain" description="Response regulatory" evidence="13">
    <location>
        <begin position="638"/>
        <end position="754"/>
    </location>
</feature>
<dbReference type="Gene3D" id="3.30.450.40">
    <property type="match status" value="1"/>
</dbReference>
<dbReference type="Gene3D" id="1.10.287.130">
    <property type="match status" value="1"/>
</dbReference>
<dbReference type="KEGG" id="mmc:Mmcs_0350"/>
<dbReference type="InterPro" id="IPR029016">
    <property type="entry name" value="GAF-like_dom_sf"/>
</dbReference>
<keyword evidence="8" id="KW-0067">ATP-binding</keyword>
<evidence type="ECO:0000256" key="11">
    <source>
        <dbReference type="SAM" id="MobiDB-lite"/>
    </source>
</evidence>
<dbReference type="PANTHER" id="PTHR43547">
    <property type="entry name" value="TWO-COMPONENT HISTIDINE KINASE"/>
    <property type="match status" value="1"/>
</dbReference>
<dbReference type="InterPro" id="IPR013767">
    <property type="entry name" value="PAS_fold"/>
</dbReference>
<dbReference type="PANTHER" id="PTHR43547:SF2">
    <property type="entry name" value="HYBRID SIGNAL TRANSDUCTION HISTIDINE KINASE C"/>
    <property type="match status" value="1"/>
</dbReference>
<dbReference type="InterPro" id="IPR036457">
    <property type="entry name" value="PPM-type-like_dom_sf"/>
</dbReference>
<evidence type="ECO:0000313" key="16">
    <source>
        <dbReference type="EMBL" id="ABG06471.1"/>
    </source>
</evidence>
<dbReference type="Gene3D" id="3.40.50.2300">
    <property type="match status" value="1"/>
</dbReference>
<dbReference type="Pfam" id="PF02518">
    <property type="entry name" value="HATPase_c"/>
    <property type="match status" value="1"/>
</dbReference>
<keyword evidence="4 10" id="KW-0597">Phosphoprotein</keyword>
<dbReference type="EC" id="2.7.13.3" evidence="3"/>
<dbReference type="InterPro" id="IPR035965">
    <property type="entry name" value="PAS-like_dom_sf"/>
</dbReference>
<dbReference type="SUPFAM" id="SSF55874">
    <property type="entry name" value="ATPase domain of HSP90 chaperone/DNA topoisomerase II/histidine kinase"/>
    <property type="match status" value="2"/>
</dbReference>
<dbReference type="CDD" id="cd17574">
    <property type="entry name" value="REC_OmpR"/>
    <property type="match status" value="1"/>
</dbReference>
<keyword evidence="6" id="KW-0547">Nucleotide-binding</keyword>
<dbReference type="SUPFAM" id="SSF52172">
    <property type="entry name" value="CheY-like"/>
    <property type="match status" value="1"/>
</dbReference>
<dbReference type="Pfam" id="PF00072">
    <property type="entry name" value="Response_reg"/>
    <property type="match status" value="1"/>
</dbReference>
<dbReference type="GO" id="GO:0000155">
    <property type="term" value="F:phosphorelay sensor kinase activity"/>
    <property type="evidence" value="ECO:0007669"/>
    <property type="project" value="InterPro"/>
</dbReference>
<dbReference type="InterPro" id="IPR003594">
    <property type="entry name" value="HATPase_dom"/>
</dbReference>
<dbReference type="Gene3D" id="3.60.40.10">
    <property type="entry name" value="PPM-type phosphatase domain"/>
    <property type="match status" value="1"/>
</dbReference>
<dbReference type="SUPFAM" id="SSF81606">
    <property type="entry name" value="PP2C-like"/>
    <property type="match status" value="1"/>
</dbReference>
<dbReference type="InterPro" id="IPR036097">
    <property type="entry name" value="HisK_dim/P_sf"/>
</dbReference>
<reference evidence="16" key="1">
    <citation type="submission" date="2006-06" db="EMBL/GenBank/DDBJ databases">
        <title>Complete sequence of chromosome of Mycobacterium sp. MCS.</title>
        <authorList>
            <consortium name="US DOE Joint Genome Institute"/>
            <person name="Copeland A."/>
            <person name="Lucas S."/>
            <person name="Lapidus A."/>
            <person name="Barry K."/>
            <person name="Detter J.C."/>
            <person name="Glavina del Rio T."/>
            <person name="Hammon N."/>
            <person name="Israni S."/>
            <person name="Dalin E."/>
            <person name="Tice H."/>
            <person name="Pitluck S."/>
            <person name="Martinez M."/>
            <person name="Schmutz J."/>
            <person name="Larimer F."/>
            <person name="Land M."/>
            <person name="Hauser L."/>
            <person name="Kyrpides N."/>
            <person name="Kim E."/>
            <person name="Miller C.D."/>
            <person name="Hughes J.E."/>
            <person name="Anderson A.J."/>
            <person name="Sims R.C."/>
            <person name="Richardson P."/>
        </authorList>
    </citation>
    <scope>NUCLEOTIDE SEQUENCE [LARGE SCALE GENOMIC DNA]</scope>
    <source>
        <strain evidence="16">MCS</strain>
    </source>
</reference>
<evidence type="ECO:0000259" key="15">
    <source>
        <dbReference type="PROSITE" id="PS50113"/>
    </source>
</evidence>
<evidence type="ECO:0000256" key="9">
    <source>
        <dbReference type="ARBA" id="ARBA00023012"/>
    </source>
</evidence>
<evidence type="ECO:0000259" key="13">
    <source>
        <dbReference type="PROSITE" id="PS50110"/>
    </source>
</evidence>
<keyword evidence="9" id="KW-0902">Two-component regulatory system</keyword>
<dbReference type="SUPFAM" id="SSF47384">
    <property type="entry name" value="Homodimeric domain of signal transducing histidine kinase"/>
    <property type="match status" value="1"/>
</dbReference>
<dbReference type="SUPFAM" id="SSF55785">
    <property type="entry name" value="PYP-like sensor domain (PAS domain)"/>
    <property type="match status" value="2"/>
</dbReference>
<dbReference type="EMBL" id="CP000384">
    <property type="protein sequence ID" value="ABG06471.1"/>
    <property type="molecule type" value="Genomic_DNA"/>
</dbReference>
<evidence type="ECO:0000256" key="8">
    <source>
        <dbReference type="ARBA" id="ARBA00022840"/>
    </source>
</evidence>
<dbReference type="InterPro" id="IPR005467">
    <property type="entry name" value="His_kinase_dom"/>
</dbReference>
<dbReference type="CDD" id="cd16922">
    <property type="entry name" value="HATPase_EvgS-ArcB-TorS-like"/>
    <property type="match status" value="1"/>
</dbReference>
<dbReference type="GO" id="GO:0006355">
    <property type="term" value="P:regulation of DNA-templated transcription"/>
    <property type="evidence" value="ECO:0007669"/>
    <property type="project" value="InterPro"/>
</dbReference>
<dbReference type="SMART" id="SM00387">
    <property type="entry name" value="HATPase_c"/>
    <property type="match status" value="1"/>
</dbReference>
<dbReference type="Gene3D" id="3.30.450.20">
    <property type="entry name" value="PAS domain"/>
    <property type="match status" value="2"/>
</dbReference>
<dbReference type="PROSITE" id="PS50112">
    <property type="entry name" value="PAS"/>
    <property type="match status" value="1"/>
</dbReference>
<feature type="modified residue" description="4-aspartylphosphate" evidence="10">
    <location>
        <position position="687"/>
    </location>
</feature>
<evidence type="ECO:0000256" key="10">
    <source>
        <dbReference type="PROSITE-ProRule" id="PRU00169"/>
    </source>
</evidence>
<keyword evidence="7 16" id="KW-0418">Kinase</keyword>
<gene>
    <name evidence="16" type="ordered locus">Mmcs_0350</name>
</gene>
<feature type="domain" description="Histidine kinase" evidence="12">
    <location>
        <begin position="358"/>
        <end position="574"/>
    </location>
</feature>
<dbReference type="InterPro" id="IPR001932">
    <property type="entry name" value="PPM-type_phosphatase-like_dom"/>
</dbReference>
<dbReference type="SMART" id="SM00086">
    <property type="entry name" value="PAC"/>
    <property type="match status" value="2"/>
</dbReference>
<keyword evidence="5 16" id="KW-0808">Transferase</keyword>
<feature type="domain" description="PAC" evidence="15">
    <location>
        <begin position="840"/>
        <end position="892"/>
    </location>
</feature>
<dbReference type="PROSITE" id="PS50109">
    <property type="entry name" value="HIS_KIN"/>
    <property type="match status" value="1"/>
</dbReference>
<evidence type="ECO:0000256" key="1">
    <source>
        <dbReference type="ARBA" id="ARBA00000085"/>
    </source>
</evidence>
<dbReference type="NCBIfam" id="TIGR00229">
    <property type="entry name" value="sensory_box"/>
    <property type="match status" value="1"/>
</dbReference>
<evidence type="ECO:0000259" key="12">
    <source>
        <dbReference type="PROSITE" id="PS50109"/>
    </source>
</evidence>
<dbReference type="GO" id="GO:0005886">
    <property type="term" value="C:plasma membrane"/>
    <property type="evidence" value="ECO:0007669"/>
    <property type="project" value="UniProtKB-SubCell"/>
</dbReference>
<dbReference type="Pfam" id="PF13581">
    <property type="entry name" value="HATPase_c_2"/>
    <property type="match status" value="1"/>
</dbReference>
<dbReference type="InterPro" id="IPR000014">
    <property type="entry name" value="PAS"/>
</dbReference>
<evidence type="ECO:0000256" key="7">
    <source>
        <dbReference type="ARBA" id="ARBA00022777"/>
    </source>
</evidence>
<dbReference type="FunFam" id="1.10.287.130:FF:000045">
    <property type="entry name" value="Two-component system sensor histidine kinase/response regulator"/>
    <property type="match status" value="1"/>
</dbReference>
<dbReference type="InterPro" id="IPR011006">
    <property type="entry name" value="CheY-like_superfamily"/>
</dbReference>
<dbReference type="SMART" id="SM00091">
    <property type="entry name" value="PAS"/>
    <property type="match status" value="1"/>
</dbReference>
<dbReference type="InterPro" id="IPR000700">
    <property type="entry name" value="PAS-assoc_C"/>
</dbReference>
<evidence type="ECO:0000256" key="4">
    <source>
        <dbReference type="ARBA" id="ARBA00022553"/>
    </source>
</evidence>
<dbReference type="CDD" id="cd00130">
    <property type="entry name" value="PAS"/>
    <property type="match status" value="1"/>
</dbReference>
<dbReference type="InterPro" id="IPR001610">
    <property type="entry name" value="PAC"/>
</dbReference>
<dbReference type="SMART" id="SM00448">
    <property type="entry name" value="REC"/>
    <property type="match status" value="1"/>
</dbReference>
<proteinExistence type="predicted"/>
<protein>
    <recommendedName>
        <fullName evidence="3">histidine kinase</fullName>
        <ecNumber evidence="3">2.7.13.3</ecNumber>
    </recommendedName>
</protein>
<dbReference type="InterPro" id="IPR004358">
    <property type="entry name" value="Sig_transdc_His_kin-like_C"/>
</dbReference>
<dbReference type="Pfam" id="PF00989">
    <property type="entry name" value="PAS"/>
    <property type="match status" value="1"/>
</dbReference>
<dbReference type="CDD" id="cd00082">
    <property type="entry name" value="HisKA"/>
    <property type="match status" value="1"/>
</dbReference>
<dbReference type="FunFam" id="3.30.565.10:FF:000037">
    <property type="entry name" value="Hybrid sensor histidine kinase/response regulator"/>
    <property type="match status" value="1"/>
</dbReference>
<dbReference type="InterPro" id="IPR001789">
    <property type="entry name" value="Sig_transdc_resp-reg_receiver"/>
</dbReference>
<dbReference type="Gene3D" id="3.30.565.10">
    <property type="entry name" value="Histidine kinase-like ATPase, C-terminal domain"/>
    <property type="match status" value="2"/>
</dbReference>
<dbReference type="PRINTS" id="PR00344">
    <property type="entry name" value="BCTRLSENSOR"/>
</dbReference>
<dbReference type="InterPro" id="IPR036890">
    <property type="entry name" value="HATPase_C_sf"/>
</dbReference>
<dbReference type="InterPro" id="IPR003661">
    <property type="entry name" value="HisK_dim/P_dom"/>
</dbReference>
<dbReference type="SMART" id="SM00331">
    <property type="entry name" value="PP2C_SIG"/>
    <property type="match status" value="1"/>
</dbReference>
<evidence type="ECO:0000259" key="14">
    <source>
        <dbReference type="PROSITE" id="PS50112"/>
    </source>
</evidence>
<accession>A0A5Q5BE69</accession>
<dbReference type="Pfam" id="PF07228">
    <property type="entry name" value="SpoIIE"/>
    <property type="match status" value="1"/>
</dbReference>
<dbReference type="GO" id="GO:0005524">
    <property type="term" value="F:ATP binding"/>
    <property type="evidence" value="ECO:0007669"/>
    <property type="project" value="UniProtKB-KW"/>
</dbReference>
<organism evidence="16">
    <name type="scientific">Mycobacterium sp. (strain MCS)</name>
    <dbReference type="NCBI Taxonomy" id="164756"/>
    <lineage>
        <taxon>Bacteria</taxon>
        <taxon>Bacillati</taxon>
        <taxon>Actinomycetota</taxon>
        <taxon>Actinomycetes</taxon>
        <taxon>Mycobacteriales</taxon>
        <taxon>Mycobacteriaceae</taxon>
        <taxon>Mycobacterium</taxon>
    </lineage>
</organism>
<feature type="domain" description="PAS" evidence="14">
    <location>
        <begin position="770"/>
        <end position="805"/>
    </location>
</feature>
<evidence type="ECO:0000256" key="2">
    <source>
        <dbReference type="ARBA" id="ARBA00004236"/>
    </source>
</evidence>
<feature type="region of interest" description="Disordered" evidence="11">
    <location>
        <begin position="609"/>
        <end position="630"/>
    </location>
</feature>
<dbReference type="CDD" id="cd16936">
    <property type="entry name" value="HATPase_RsbW-like"/>
    <property type="match status" value="1"/>
</dbReference>
<comment type="catalytic activity">
    <reaction evidence="1">
        <text>ATP + protein L-histidine = ADP + protein N-phospho-L-histidine.</text>
        <dbReference type="EC" id="2.7.13.3"/>
    </reaction>
</comment>
<name>A0A5Q5BE69_MYCSS</name>
<comment type="subcellular location">
    <subcellularLocation>
        <location evidence="2">Cell membrane</location>
    </subcellularLocation>
</comment>